<proteinExistence type="inferred from homology"/>
<gene>
    <name evidence="8" type="ORF">FOL47_009932</name>
</gene>
<keyword evidence="4" id="KW-0677">Repeat</keyword>
<dbReference type="InterPro" id="IPR018247">
    <property type="entry name" value="EF_Hand_1_Ca_BS"/>
</dbReference>
<dbReference type="AlphaFoldDB" id="A0A7J6L5M2"/>
<feature type="non-terminal residue" evidence="8">
    <location>
        <position position="121"/>
    </location>
</feature>
<keyword evidence="3" id="KW-0479">Metal-binding</keyword>
<evidence type="ECO:0000256" key="1">
    <source>
        <dbReference type="ARBA" id="ARBA00005253"/>
    </source>
</evidence>
<comment type="caution">
    <text evidence="8">The sequence shown here is derived from an EMBL/GenBank/DDBJ whole genome shotgun (WGS) entry which is preliminary data.</text>
</comment>
<evidence type="ECO:0000256" key="5">
    <source>
        <dbReference type="ARBA" id="ARBA00022837"/>
    </source>
</evidence>
<dbReference type="InterPro" id="IPR011992">
    <property type="entry name" value="EF-hand-dom_pair"/>
</dbReference>
<dbReference type="Gene3D" id="1.10.238.10">
    <property type="entry name" value="EF-hand"/>
    <property type="match status" value="2"/>
</dbReference>
<feature type="domain" description="EF-hand" evidence="7">
    <location>
        <begin position="85"/>
        <end position="120"/>
    </location>
</feature>
<sequence>MATETTIDLPQELVDDYCKAFALVDRSGQGIITPYELGALMRSVGHSPSEMELKEILEDYDLCNRDGVTVDEFLEIMSKRENSVELRKGLLRAFKLFDRDGNGFISVEELRESLCSTGDNP</sequence>
<keyword evidence="6" id="KW-0007">Acetylation</keyword>
<feature type="domain" description="EF-hand" evidence="7">
    <location>
        <begin position="12"/>
        <end position="47"/>
    </location>
</feature>
<evidence type="ECO:0000256" key="6">
    <source>
        <dbReference type="ARBA" id="ARBA00022990"/>
    </source>
</evidence>
<dbReference type="InterPro" id="IPR050230">
    <property type="entry name" value="CALM/Myosin/TropC-like"/>
</dbReference>
<protein>
    <recommendedName>
        <fullName evidence="2">Calmodulin</fullName>
    </recommendedName>
</protein>
<evidence type="ECO:0000313" key="9">
    <source>
        <dbReference type="Proteomes" id="UP000591131"/>
    </source>
</evidence>
<dbReference type="Pfam" id="PF13405">
    <property type="entry name" value="EF-hand_6"/>
    <property type="match status" value="1"/>
</dbReference>
<dbReference type="SUPFAM" id="SSF47473">
    <property type="entry name" value="EF-hand"/>
    <property type="match status" value="1"/>
</dbReference>
<comment type="similarity">
    <text evidence="1">Belongs to the centrin family.</text>
</comment>
<evidence type="ECO:0000256" key="3">
    <source>
        <dbReference type="ARBA" id="ARBA00022723"/>
    </source>
</evidence>
<keyword evidence="5" id="KW-0106">Calcium</keyword>
<dbReference type="Proteomes" id="UP000591131">
    <property type="component" value="Unassembled WGS sequence"/>
</dbReference>
<evidence type="ECO:0000313" key="8">
    <source>
        <dbReference type="EMBL" id="KAF4654504.1"/>
    </source>
</evidence>
<dbReference type="GO" id="GO:0005509">
    <property type="term" value="F:calcium ion binding"/>
    <property type="evidence" value="ECO:0007669"/>
    <property type="project" value="InterPro"/>
</dbReference>
<dbReference type="GO" id="GO:0016460">
    <property type="term" value="C:myosin II complex"/>
    <property type="evidence" value="ECO:0007669"/>
    <property type="project" value="TreeGrafter"/>
</dbReference>
<dbReference type="SMART" id="SM00054">
    <property type="entry name" value="EFh"/>
    <property type="match status" value="3"/>
</dbReference>
<dbReference type="PANTHER" id="PTHR23048">
    <property type="entry name" value="MYOSIN LIGHT CHAIN 1, 3"/>
    <property type="match status" value="1"/>
</dbReference>
<dbReference type="PROSITE" id="PS00018">
    <property type="entry name" value="EF_HAND_1"/>
    <property type="match status" value="1"/>
</dbReference>
<evidence type="ECO:0000259" key="7">
    <source>
        <dbReference type="PROSITE" id="PS50222"/>
    </source>
</evidence>
<dbReference type="PROSITE" id="PS50222">
    <property type="entry name" value="EF_HAND_2"/>
    <property type="match status" value="2"/>
</dbReference>
<dbReference type="InterPro" id="IPR002048">
    <property type="entry name" value="EF_hand_dom"/>
</dbReference>
<name>A0A7J6L5M2_PERCH</name>
<keyword evidence="9" id="KW-1185">Reference proteome</keyword>
<dbReference type="PANTHER" id="PTHR23048:SF0">
    <property type="entry name" value="CALMODULIN LIKE 3"/>
    <property type="match status" value="1"/>
</dbReference>
<organism evidence="8 9">
    <name type="scientific">Perkinsus chesapeaki</name>
    <name type="common">Clam parasite</name>
    <name type="synonym">Perkinsus andrewsi</name>
    <dbReference type="NCBI Taxonomy" id="330153"/>
    <lineage>
        <taxon>Eukaryota</taxon>
        <taxon>Sar</taxon>
        <taxon>Alveolata</taxon>
        <taxon>Perkinsozoa</taxon>
        <taxon>Perkinsea</taxon>
        <taxon>Perkinsida</taxon>
        <taxon>Perkinsidae</taxon>
        <taxon>Perkinsus</taxon>
    </lineage>
</organism>
<dbReference type="OrthoDB" id="429467at2759"/>
<reference evidence="8 9" key="1">
    <citation type="submission" date="2020-04" db="EMBL/GenBank/DDBJ databases">
        <title>Perkinsus chesapeaki whole genome sequence.</title>
        <authorList>
            <person name="Bogema D.R."/>
        </authorList>
    </citation>
    <scope>NUCLEOTIDE SEQUENCE [LARGE SCALE GENOMIC DNA]</scope>
    <source>
        <strain evidence="8">ATCC PRA-425</strain>
    </source>
</reference>
<dbReference type="Pfam" id="PF13499">
    <property type="entry name" value="EF-hand_7"/>
    <property type="match status" value="1"/>
</dbReference>
<accession>A0A7J6L5M2</accession>
<evidence type="ECO:0000256" key="2">
    <source>
        <dbReference type="ARBA" id="ARBA00020786"/>
    </source>
</evidence>
<dbReference type="FunFam" id="1.10.238.10:FF:000178">
    <property type="entry name" value="Calmodulin-2 A"/>
    <property type="match status" value="1"/>
</dbReference>
<dbReference type="EMBL" id="JAAPAO010000728">
    <property type="protein sequence ID" value="KAF4654504.1"/>
    <property type="molecule type" value="Genomic_DNA"/>
</dbReference>
<evidence type="ECO:0000256" key="4">
    <source>
        <dbReference type="ARBA" id="ARBA00022737"/>
    </source>
</evidence>